<dbReference type="AlphaFoldDB" id="A0A9P5IWF5"/>
<gene>
    <name evidence="1" type="ORF">EAE97_001224</name>
</gene>
<dbReference type="PANTHER" id="PTHR14614">
    <property type="entry name" value="HEPATOCELLULAR CARCINOMA-ASSOCIATED ANTIGEN"/>
    <property type="match status" value="1"/>
</dbReference>
<accession>A0A9P5IWF5</accession>
<dbReference type="GO" id="GO:0008757">
    <property type="term" value="F:S-adenosylmethionine-dependent methyltransferase activity"/>
    <property type="evidence" value="ECO:0007669"/>
    <property type="project" value="UniProtKB-ARBA"/>
</dbReference>
<protein>
    <submittedName>
        <fullName evidence="1">Uncharacterized protein</fullName>
    </submittedName>
</protein>
<dbReference type="Pfam" id="PF10294">
    <property type="entry name" value="Methyltransf_16"/>
    <property type="match status" value="1"/>
</dbReference>
<dbReference type="SUPFAM" id="SSF53335">
    <property type="entry name" value="S-adenosyl-L-methionine-dependent methyltransferases"/>
    <property type="match status" value="1"/>
</dbReference>
<dbReference type="GO" id="GO:0005829">
    <property type="term" value="C:cytosol"/>
    <property type="evidence" value="ECO:0007669"/>
    <property type="project" value="TreeGrafter"/>
</dbReference>
<comment type="caution">
    <text evidence="1">The sequence shown here is derived from an EMBL/GenBank/DDBJ whole genome shotgun (WGS) entry which is preliminary data.</text>
</comment>
<evidence type="ECO:0000313" key="1">
    <source>
        <dbReference type="EMBL" id="KAF7953825.1"/>
    </source>
</evidence>
<name>A0A9P5IWF5_9HELO</name>
<dbReference type="InterPro" id="IPR019410">
    <property type="entry name" value="Methyltransf_16"/>
</dbReference>
<dbReference type="InterPro" id="IPR029063">
    <property type="entry name" value="SAM-dependent_MTases_sf"/>
</dbReference>
<proteinExistence type="predicted"/>
<dbReference type="Gene3D" id="3.40.50.150">
    <property type="entry name" value="Vaccinia Virus protein VP39"/>
    <property type="match status" value="1"/>
</dbReference>
<dbReference type="Proteomes" id="UP000710849">
    <property type="component" value="Unassembled WGS sequence"/>
</dbReference>
<organism evidence="1 2">
    <name type="scientific">Botrytis byssoidea</name>
    <dbReference type="NCBI Taxonomy" id="139641"/>
    <lineage>
        <taxon>Eukaryota</taxon>
        <taxon>Fungi</taxon>
        <taxon>Dikarya</taxon>
        <taxon>Ascomycota</taxon>
        <taxon>Pezizomycotina</taxon>
        <taxon>Leotiomycetes</taxon>
        <taxon>Helotiales</taxon>
        <taxon>Sclerotiniaceae</taxon>
        <taxon>Botrytis</taxon>
    </lineage>
</organism>
<sequence length="436" mass="48477">MPSNESLDGLATNDNKPIHSLDFPQLYKRPSYLELLQVLGLLKLPPPSWNSKSRRSQESEDAQGISRYLTKIIGSELDWLSIGVSEEEWEQQCETIHELASKRLAERCGRSAMPEMIRTWIIPTSGDSEDLAIELCEPPLTGDSLGLKTWGTSFVMAKKLEELGNFYFSGALSNSDLTGQEVTTSQNGQTVESGSTVEIQLTMVCDEKLNDTTRMNGNAVIIGDTMMASESSMERDVMHQGDFSKQDVCNEVKILELGAGTGLLGLTATMLWNKTTVLTDLPDIVPNLDVNLKKNGFGHTSEDKASAEILDWSDAEHSVVFSQTPNDKFEIILVADPFYDSHHPPLLAGVIPKFLKNSEDSRVLVSVPLRDNATKAMKNKFEELMSIQGYQLVASGKERCFDDWEDSERDDDDDGGVHCWWGVWKHDVEVSTSMCL</sequence>
<keyword evidence="2" id="KW-1185">Reference proteome</keyword>
<evidence type="ECO:0000313" key="2">
    <source>
        <dbReference type="Proteomes" id="UP000710849"/>
    </source>
</evidence>
<dbReference type="EMBL" id="RCSW01000002">
    <property type="protein sequence ID" value="KAF7953825.1"/>
    <property type="molecule type" value="Genomic_DNA"/>
</dbReference>
<dbReference type="GeneID" id="62144813"/>
<reference evidence="1 2" key="1">
    <citation type="journal article" date="2020" name="Genome Biol. Evol.">
        <title>Comparative genomics of Sclerotiniaceae.</title>
        <authorList>
            <person name="Valero Jimenez C.A."/>
            <person name="Steentjes M."/>
            <person name="Scholten O.E."/>
            <person name="Van Kan J.A.L."/>
        </authorList>
    </citation>
    <scope>NUCLEOTIDE SEQUENCE [LARGE SCALE GENOMIC DNA]</scope>
    <source>
        <strain evidence="1 2">MUCL 94</strain>
    </source>
</reference>
<dbReference type="RefSeq" id="XP_038737635.1">
    <property type="nucleotide sequence ID" value="XM_038871734.1"/>
</dbReference>
<dbReference type="PANTHER" id="PTHR14614:SF156">
    <property type="entry name" value="PROTEIN-LYSINE N-METHYLTRANSFERASE EFM2"/>
    <property type="match status" value="1"/>
</dbReference>